<gene>
    <name evidence="1" type="ORF">DPMN_115812</name>
</gene>
<dbReference type="EMBL" id="JAIWYP010000004">
    <property type="protein sequence ID" value="KAH3842315.1"/>
    <property type="molecule type" value="Genomic_DNA"/>
</dbReference>
<name>A0A9D4KLW6_DREPO</name>
<sequence length="80" mass="9147">MQDAATRTRKKRIMWPNASDKKSWKQLDENLDIILETTLQGPVDQKLTTLTTVIYTVGKERFGLEEGVARKEPPKPYGQS</sequence>
<dbReference type="AlphaFoldDB" id="A0A9D4KLW6"/>
<accession>A0A9D4KLW6</accession>
<proteinExistence type="predicted"/>
<evidence type="ECO:0000313" key="2">
    <source>
        <dbReference type="Proteomes" id="UP000828390"/>
    </source>
</evidence>
<organism evidence="1 2">
    <name type="scientific">Dreissena polymorpha</name>
    <name type="common">Zebra mussel</name>
    <name type="synonym">Mytilus polymorpha</name>
    <dbReference type="NCBI Taxonomy" id="45954"/>
    <lineage>
        <taxon>Eukaryota</taxon>
        <taxon>Metazoa</taxon>
        <taxon>Spiralia</taxon>
        <taxon>Lophotrochozoa</taxon>
        <taxon>Mollusca</taxon>
        <taxon>Bivalvia</taxon>
        <taxon>Autobranchia</taxon>
        <taxon>Heteroconchia</taxon>
        <taxon>Euheterodonta</taxon>
        <taxon>Imparidentia</taxon>
        <taxon>Neoheterodontei</taxon>
        <taxon>Myida</taxon>
        <taxon>Dreissenoidea</taxon>
        <taxon>Dreissenidae</taxon>
        <taxon>Dreissena</taxon>
    </lineage>
</organism>
<dbReference type="Proteomes" id="UP000828390">
    <property type="component" value="Unassembled WGS sequence"/>
</dbReference>
<comment type="caution">
    <text evidence="1">The sequence shown here is derived from an EMBL/GenBank/DDBJ whole genome shotgun (WGS) entry which is preliminary data.</text>
</comment>
<protein>
    <submittedName>
        <fullName evidence="1">Uncharacterized protein</fullName>
    </submittedName>
</protein>
<reference evidence="1" key="2">
    <citation type="submission" date="2020-11" db="EMBL/GenBank/DDBJ databases">
        <authorList>
            <person name="McCartney M.A."/>
            <person name="Auch B."/>
            <person name="Kono T."/>
            <person name="Mallez S."/>
            <person name="Becker A."/>
            <person name="Gohl D.M."/>
            <person name="Silverstein K.A.T."/>
            <person name="Koren S."/>
            <person name="Bechman K.B."/>
            <person name="Herman A."/>
            <person name="Abrahante J.E."/>
            <person name="Garbe J."/>
        </authorList>
    </citation>
    <scope>NUCLEOTIDE SEQUENCE</scope>
    <source>
        <strain evidence="1">Duluth1</strain>
        <tissue evidence="1">Whole animal</tissue>
    </source>
</reference>
<reference evidence="1" key="1">
    <citation type="journal article" date="2019" name="bioRxiv">
        <title>The Genome of the Zebra Mussel, Dreissena polymorpha: A Resource for Invasive Species Research.</title>
        <authorList>
            <person name="McCartney M.A."/>
            <person name="Auch B."/>
            <person name="Kono T."/>
            <person name="Mallez S."/>
            <person name="Zhang Y."/>
            <person name="Obille A."/>
            <person name="Becker A."/>
            <person name="Abrahante J.E."/>
            <person name="Garbe J."/>
            <person name="Badalamenti J.P."/>
            <person name="Herman A."/>
            <person name="Mangelson H."/>
            <person name="Liachko I."/>
            <person name="Sullivan S."/>
            <person name="Sone E.D."/>
            <person name="Koren S."/>
            <person name="Silverstein K.A.T."/>
            <person name="Beckman K.B."/>
            <person name="Gohl D.M."/>
        </authorList>
    </citation>
    <scope>NUCLEOTIDE SEQUENCE</scope>
    <source>
        <strain evidence="1">Duluth1</strain>
        <tissue evidence="1">Whole animal</tissue>
    </source>
</reference>
<keyword evidence="2" id="KW-1185">Reference proteome</keyword>
<evidence type="ECO:0000313" key="1">
    <source>
        <dbReference type="EMBL" id="KAH3842315.1"/>
    </source>
</evidence>